<dbReference type="SUPFAM" id="SSF88946">
    <property type="entry name" value="Sigma2 domain of RNA polymerase sigma factors"/>
    <property type="match status" value="1"/>
</dbReference>
<name>A0ABW3RPT1_9SPHI</name>
<dbReference type="InterPro" id="IPR013324">
    <property type="entry name" value="RNA_pol_sigma_r3/r4-like"/>
</dbReference>
<dbReference type="SUPFAM" id="SSF88659">
    <property type="entry name" value="Sigma3 and sigma4 domains of RNA polymerase sigma factors"/>
    <property type="match status" value="1"/>
</dbReference>
<dbReference type="InterPro" id="IPR007627">
    <property type="entry name" value="RNA_pol_sigma70_r2"/>
</dbReference>
<evidence type="ECO:0000256" key="2">
    <source>
        <dbReference type="ARBA" id="ARBA00023015"/>
    </source>
</evidence>
<reference evidence="8" key="1">
    <citation type="journal article" date="2019" name="Int. J. Syst. Evol. Microbiol.">
        <title>The Global Catalogue of Microorganisms (GCM) 10K type strain sequencing project: providing services to taxonomists for standard genome sequencing and annotation.</title>
        <authorList>
            <consortium name="The Broad Institute Genomics Platform"/>
            <consortium name="The Broad Institute Genome Sequencing Center for Infectious Disease"/>
            <person name="Wu L."/>
            <person name="Ma J."/>
        </authorList>
    </citation>
    <scope>NUCLEOTIDE SEQUENCE [LARGE SCALE GENOMIC DNA]</scope>
    <source>
        <strain evidence="8">CCUG 52468</strain>
    </source>
</reference>
<organism evidence="7 8">
    <name type="scientific">Sphingobacterium daejeonense</name>
    <dbReference type="NCBI Taxonomy" id="371142"/>
    <lineage>
        <taxon>Bacteria</taxon>
        <taxon>Pseudomonadati</taxon>
        <taxon>Bacteroidota</taxon>
        <taxon>Sphingobacteriia</taxon>
        <taxon>Sphingobacteriales</taxon>
        <taxon>Sphingobacteriaceae</taxon>
        <taxon>Sphingobacterium</taxon>
    </lineage>
</organism>
<keyword evidence="4" id="KW-0804">Transcription</keyword>
<dbReference type="InterPro" id="IPR013325">
    <property type="entry name" value="RNA_pol_sigma_r2"/>
</dbReference>
<evidence type="ECO:0000313" key="7">
    <source>
        <dbReference type="EMBL" id="MFD1166507.1"/>
    </source>
</evidence>
<dbReference type="PANTHER" id="PTHR43133:SF46">
    <property type="entry name" value="RNA POLYMERASE SIGMA-70 FACTOR ECF SUBFAMILY"/>
    <property type="match status" value="1"/>
</dbReference>
<dbReference type="InterPro" id="IPR014284">
    <property type="entry name" value="RNA_pol_sigma-70_dom"/>
</dbReference>
<dbReference type="Proteomes" id="UP001597205">
    <property type="component" value="Unassembled WGS sequence"/>
</dbReference>
<dbReference type="InterPro" id="IPR039425">
    <property type="entry name" value="RNA_pol_sigma-70-like"/>
</dbReference>
<dbReference type="InterPro" id="IPR013249">
    <property type="entry name" value="RNA_pol_sigma70_r4_t2"/>
</dbReference>
<dbReference type="PANTHER" id="PTHR43133">
    <property type="entry name" value="RNA POLYMERASE ECF-TYPE SIGMA FACTO"/>
    <property type="match status" value="1"/>
</dbReference>
<protein>
    <submittedName>
        <fullName evidence="7">RNA polymerase sigma factor</fullName>
    </submittedName>
</protein>
<comment type="caution">
    <text evidence="7">The sequence shown here is derived from an EMBL/GenBank/DDBJ whole genome shotgun (WGS) entry which is preliminary data.</text>
</comment>
<keyword evidence="8" id="KW-1185">Reference proteome</keyword>
<dbReference type="InterPro" id="IPR036388">
    <property type="entry name" value="WH-like_DNA-bd_sf"/>
</dbReference>
<evidence type="ECO:0000313" key="8">
    <source>
        <dbReference type="Proteomes" id="UP001597205"/>
    </source>
</evidence>
<gene>
    <name evidence="7" type="ORF">ACFQ2C_12910</name>
</gene>
<dbReference type="RefSeq" id="WP_380897224.1">
    <property type="nucleotide sequence ID" value="NZ_JBHTKY010000019.1"/>
</dbReference>
<dbReference type="EMBL" id="JBHTKY010000019">
    <property type="protein sequence ID" value="MFD1166507.1"/>
    <property type="molecule type" value="Genomic_DNA"/>
</dbReference>
<evidence type="ECO:0000256" key="4">
    <source>
        <dbReference type="ARBA" id="ARBA00023163"/>
    </source>
</evidence>
<feature type="domain" description="RNA polymerase sigma-70 region 2" evidence="5">
    <location>
        <begin position="33"/>
        <end position="92"/>
    </location>
</feature>
<sequence>MPSYSSCSLDELFGLIKESDQSAFNEIYERTWEKLYITAKSKLNDDQLAKEIVQDIFIDLWEKRAKKEVVNISAYLYQSLRFKVIDVYRRKKIPIQDIESIKEVLIETKSSDNKCLESELEVILKNWMEQLPSKRKIIFELYYWDHKSTKEISEILKLSMKTVQNQLLLCKISLKGTVQKFFFILLLFLFGS</sequence>
<comment type="similarity">
    <text evidence="1">Belongs to the sigma-70 factor family. ECF subfamily.</text>
</comment>
<dbReference type="Gene3D" id="1.10.10.10">
    <property type="entry name" value="Winged helix-like DNA-binding domain superfamily/Winged helix DNA-binding domain"/>
    <property type="match status" value="1"/>
</dbReference>
<keyword evidence="2" id="KW-0805">Transcription regulation</keyword>
<keyword evidence="3" id="KW-0731">Sigma factor</keyword>
<evidence type="ECO:0000259" key="6">
    <source>
        <dbReference type="Pfam" id="PF08281"/>
    </source>
</evidence>
<accession>A0ABW3RPT1</accession>
<dbReference type="Pfam" id="PF04542">
    <property type="entry name" value="Sigma70_r2"/>
    <property type="match status" value="1"/>
</dbReference>
<evidence type="ECO:0000256" key="3">
    <source>
        <dbReference type="ARBA" id="ARBA00023082"/>
    </source>
</evidence>
<dbReference type="NCBIfam" id="TIGR02937">
    <property type="entry name" value="sigma70-ECF"/>
    <property type="match status" value="1"/>
</dbReference>
<evidence type="ECO:0000256" key="1">
    <source>
        <dbReference type="ARBA" id="ARBA00010641"/>
    </source>
</evidence>
<dbReference type="Pfam" id="PF08281">
    <property type="entry name" value="Sigma70_r4_2"/>
    <property type="match status" value="1"/>
</dbReference>
<proteinExistence type="inferred from homology"/>
<dbReference type="Gene3D" id="1.10.1740.10">
    <property type="match status" value="1"/>
</dbReference>
<evidence type="ECO:0000259" key="5">
    <source>
        <dbReference type="Pfam" id="PF04542"/>
    </source>
</evidence>
<feature type="domain" description="RNA polymerase sigma factor 70 region 4 type 2" evidence="6">
    <location>
        <begin position="128"/>
        <end position="167"/>
    </location>
</feature>